<gene>
    <name evidence="2" type="ORF">ERS852502_01616</name>
</gene>
<evidence type="ECO:0000259" key="1">
    <source>
        <dbReference type="Pfam" id="PF01882"/>
    </source>
</evidence>
<evidence type="ECO:0000313" key="2">
    <source>
        <dbReference type="EMBL" id="CUQ87657.1"/>
    </source>
</evidence>
<reference evidence="2 3" key="1">
    <citation type="submission" date="2015-09" db="EMBL/GenBank/DDBJ databases">
        <authorList>
            <consortium name="Pathogen Informatics"/>
        </authorList>
    </citation>
    <scope>NUCLEOTIDE SEQUENCE [LARGE SCALE GENOMIC DNA]</scope>
    <source>
        <strain evidence="2 3">2789STDY5834889</strain>
    </source>
</reference>
<proteinExistence type="predicted"/>
<accession>A0A174ZPH3</accession>
<sequence length="367" mass="43591">MRNKKIYGGILFVTLVIALFWESALIRTLFAYEVLMLPLLFLQAEYFARNLESRLHVPVRYVQKGQEFAVEVELENHSFMPMESIPVEISCENEFTKSRFSAKDTAMAEARKKVRLQFFLEAKYCGRVKVSVEKVKAQDYLRLFSRGSEKKYQSEEVMVLPMIHKIPVQQSFQLEENLEGQLFSKSRTGEDTSEVFDIREYRSGDTSHRIHWKLSAKTDDFMVKEYSLPMERTVLLFLDLHIGKEEKFTQQKLDHFLEILASLSWSMQEQNWHHKVIWWDEQNQMLKEADVSSEEETFRMLEQICSSRVYSKAYEIQELYFRQFGERTEELGIQLDISGKLYHGGRCIKVFRQEKLEEDLMEWELEL</sequence>
<name>A0A174ZPH3_9FIRM</name>
<dbReference type="RefSeq" id="WP_055172356.1">
    <property type="nucleotide sequence ID" value="NZ_CZBX01000006.1"/>
</dbReference>
<dbReference type="Proteomes" id="UP000078383">
    <property type="component" value="Unassembled WGS sequence"/>
</dbReference>
<protein>
    <submittedName>
        <fullName evidence="2">Uncharacterized conserved protein (Some members contain a von Willebrand factor type A (VWA) domain)</fullName>
    </submittedName>
</protein>
<dbReference type="PANTHER" id="PTHR34351">
    <property type="entry name" value="SLR1927 PROTEIN-RELATED"/>
    <property type="match status" value="1"/>
</dbReference>
<dbReference type="AlphaFoldDB" id="A0A174ZPH3"/>
<dbReference type="Pfam" id="PF01882">
    <property type="entry name" value="DUF58"/>
    <property type="match status" value="1"/>
</dbReference>
<evidence type="ECO:0000313" key="3">
    <source>
        <dbReference type="Proteomes" id="UP000078383"/>
    </source>
</evidence>
<organism evidence="2 3">
    <name type="scientific">[Ruminococcus] torques</name>
    <dbReference type="NCBI Taxonomy" id="33039"/>
    <lineage>
        <taxon>Bacteria</taxon>
        <taxon>Bacillati</taxon>
        <taxon>Bacillota</taxon>
        <taxon>Clostridia</taxon>
        <taxon>Lachnospirales</taxon>
        <taxon>Lachnospiraceae</taxon>
        <taxon>Mediterraneibacter</taxon>
    </lineage>
</organism>
<dbReference type="EMBL" id="CZBX01000006">
    <property type="protein sequence ID" value="CUQ87657.1"/>
    <property type="molecule type" value="Genomic_DNA"/>
</dbReference>
<dbReference type="OrthoDB" id="9778037at2"/>
<dbReference type="InterPro" id="IPR002881">
    <property type="entry name" value="DUF58"/>
</dbReference>
<dbReference type="PANTHER" id="PTHR34351:SF1">
    <property type="entry name" value="SLR1927 PROTEIN"/>
    <property type="match status" value="1"/>
</dbReference>
<feature type="domain" description="DUF58" evidence="1">
    <location>
        <begin position="197"/>
        <end position="307"/>
    </location>
</feature>